<keyword evidence="4 7" id="KW-0472">Membrane</keyword>
<comment type="subcellular location">
    <subcellularLocation>
        <location evidence="7">Cell membrane</location>
    </subcellularLocation>
    <subcellularLocation>
        <location evidence="7">Bacterial flagellum basal body</location>
    </subcellularLocation>
</comment>
<dbReference type="InterPro" id="IPR022781">
    <property type="entry name" value="Flagellar_biosynth_FliO"/>
</dbReference>
<accession>Q30VB9</accession>
<evidence type="ECO:0000256" key="2">
    <source>
        <dbReference type="ARBA" id="ARBA00022692"/>
    </source>
</evidence>
<keyword evidence="1 7" id="KW-1003">Cell membrane</keyword>
<dbReference type="RefSeq" id="WP_011369259.1">
    <property type="nucleotide sequence ID" value="NC_007519.1"/>
</dbReference>
<dbReference type="Proteomes" id="UP000002710">
    <property type="component" value="Chromosome"/>
</dbReference>
<dbReference type="eggNOG" id="COG3190">
    <property type="taxonomic scope" value="Bacteria"/>
</dbReference>
<dbReference type="STRING" id="207559.Dde_3584"/>
<proteinExistence type="inferred from homology"/>
<keyword evidence="3 7" id="KW-1133">Transmembrane helix</keyword>
<keyword evidence="2 7" id="KW-0812">Transmembrane</keyword>
<sequence>MHNASLSAAEAVGGAVAARLNATAGADGVRGVVDAVSAANATAAQAVAGAANATGFGVGTGTPFDWSGYIQALGVLCLLLAALYGVLWAVRRFGAAGRGARVRPGDMKIEGHLALGPKRSVMVVRILNRRLVLGVTDHNINLLTELTEHHEHGGNSFAAVLDEAGDGT</sequence>
<organism evidence="8 9">
    <name type="scientific">Oleidesulfovibrio alaskensis (strain ATCC BAA-1058 / DSM 17464 / G20)</name>
    <name type="common">Desulfovibrio alaskensis</name>
    <dbReference type="NCBI Taxonomy" id="207559"/>
    <lineage>
        <taxon>Bacteria</taxon>
        <taxon>Pseudomonadati</taxon>
        <taxon>Thermodesulfobacteriota</taxon>
        <taxon>Desulfovibrionia</taxon>
        <taxon>Desulfovibrionales</taxon>
        <taxon>Desulfovibrionaceae</taxon>
        <taxon>Oleidesulfovibrio</taxon>
    </lineage>
</organism>
<comment type="similarity">
    <text evidence="6 7">Belongs to the FliO/MopB family.</text>
</comment>
<keyword evidence="8" id="KW-0969">Cilium</keyword>
<evidence type="ECO:0000256" key="4">
    <source>
        <dbReference type="ARBA" id="ARBA00023136"/>
    </source>
</evidence>
<protein>
    <recommendedName>
        <fullName evidence="7">Flagellar protein</fullName>
    </recommendedName>
</protein>
<dbReference type="GO" id="GO:0009425">
    <property type="term" value="C:bacterial-type flagellum basal body"/>
    <property type="evidence" value="ECO:0007669"/>
    <property type="project" value="UniProtKB-SubCell"/>
</dbReference>
<dbReference type="GO" id="GO:0044781">
    <property type="term" value="P:bacterial-type flagellum organization"/>
    <property type="evidence" value="ECO:0007669"/>
    <property type="project" value="UniProtKB-UniRule"/>
</dbReference>
<evidence type="ECO:0000313" key="9">
    <source>
        <dbReference type="Proteomes" id="UP000002710"/>
    </source>
</evidence>
<evidence type="ECO:0000256" key="1">
    <source>
        <dbReference type="ARBA" id="ARBA00022475"/>
    </source>
</evidence>
<evidence type="ECO:0000256" key="3">
    <source>
        <dbReference type="ARBA" id="ARBA00022989"/>
    </source>
</evidence>
<keyword evidence="9" id="KW-1185">Reference proteome</keyword>
<dbReference type="InterPro" id="IPR052205">
    <property type="entry name" value="FliO/MopB"/>
</dbReference>
<feature type="transmembrane region" description="Helical" evidence="7">
    <location>
        <begin position="69"/>
        <end position="90"/>
    </location>
</feature>
<evidence type="ECO:0000256" key="5">
    <source>
        <dbReference type="ARBA" id="ARBA00023143"/>
    </source>
</evidence>
<keyword evidence="5 7" id="KW-0975">Bacterial flagellum</keyword>
<dbReference type="AlphaFoldDB" id="Q30VB9"/>
<dbReference type="KEGG" id="dde:Dde_3584"/>
<dbReference type="Pfam" id="PF04347">
    <property type="entry name" value="FliO"/>
    <property type="match status" value="1"/>
</dbReference>
<dbReference type="NCBIfam" id="TIGR03500">
    <property type="entry name" value="FliO_TIGR"/>
    <property type="match status" value="1"/>
</dbReference>
<dbReference type="PANTHER" id="PTHR38766:SF1">
    <property type="entry name" value="FLAGELLAR PROTEIN FLIO"/>
    <property type="match status" value="1"/>
</dbReference>
<reference evidence="8 9" key="1">
    <citation type="journal article" date="2011" name="J. Bacteriol.">
        <title>Complete genome sequence and updated annotation of Desulfovibrio alaskensis G20.</title>
        <authorList>
            <person name="Hauser L.J."/>
            <person name="Land M.L."/>
            <person name="Brown S.D."/>
            <person name="Larimer F."/>
            <person name="Keller K.L."/>
            <person name="Rapp-Giles B.J."/>
            <person name="Price M.N."/>
            <person name="Lin M."/>
            <person name="Bruce D.C."/>
            <person name="Detter J.C."/>
            <person name="Tapia R."/>
            <person name="Han C.S."/>
            <person name="Goodwin L.A."/>
            <person name="Cheng J.F."/>
            <person name="Pitluck S."/>
            <person name="Copeland A."/>
            <person name="Lucas S."/>
            <person name="Nolan M."/>
            <person name="Lapidus A.L."/>
            <person name="Palumbo A.V."/>
            <person name="Wall J.D."/>
        </authorList>
    </citation>
    <scope>NUCLEOTIDE SEQUENCE [LARGE SCALE GENOMIC DNA]</scope>
    <source>
        <strain evidence="9">ATCC BAA 1058 / DSM 17464 / G20</strain>
    </source>
</reference>
<dbReference type="PANTHER" id="PTHR38766">
    <property type="entry name" value="FLAGELLAR PROTEIN FLIO"/>
    <property type="match status" value="1"/>
</dbReference>
<dbReference type="GO" id="GO:0005886">
    <property type="term" value="C:plasma membrane"/>
    <property type="evidence" value="ECO:0007669"/>
    <property type="project" value="UniProtKB-SubCell"/>
</dbReference>
<evidence type="ECO:0000256" key="6">
    <source>
        <dbReference type="ARBA" id="ARBA00037937"/>
    </source>
</evidence>
<keyword evidence="8" id="KW-0966">Cell projection</keyword>
<dbReference type="HOGENOM" id="CLU_122313_0_0_7"/>
<keyword evidence="8" id="KW-0282">Flagellum</keyword>
<dbReference type="EMBL" id="CP000112">
    <property type="protein sequence ID" value="ABB40377.1"/>
    <property type="molecule type" value="Genomic_DNA"/>
</dbReference>
<name>Q30VB9_OLEA2</name>
<evidence type="ECO:0000256" key="7">
    <source>
        <dbReference type="RuleBase" id="RU362064"/>
    </source>
</evidence>
<gene>
    <name evidence="8" type="ordered locus">Dde_3584</name>
</gene>
<evidence type="ECO:0000313" key="8">
    <source>
        <dbReference type="EMBL" id="ABB40377.1"/>
    </source>
</evidence>